<gene>
    <name evidence="3" type="ORF">C0W27_11465</name>
</gene>
<feature type="domain" description="DUF6701" evidence="2">
    <location>
        <begin position="712"/>
        <end position="1320"/>
    </location>
</feature>
<evidence type="ECO:0000313" key="4">
    <source>
        <dbReference type="Proteomes" id="UP000240989"/>
    </source>
</evidence>
<protein>
    <submittedName>
        <fullName evidence="3">MSHA biogenesis protein MshQ</fullName>
    </submittedName>
</protein>
<reference evidence="3 4" key="1">
    <citation type="submission" date="2018-01" db="EMBL/GenBank/DDBJ databases">
        <title>Whole genome sequencing of Histamine producing bacteria.</title>
        <authorList>
            <person name="Butler K."/>
        </authorList>
    </citation>
    <scope>NUCLEOTIDE SEQUENCE [LARGE SCALE GENOMIC DNA]</scope>
    <source>
        <strain evidence="3 4">A6-1</strain>
    </source>
</reference>
<name>A0ABX5H427_PHOAN</name>
<dbReference type="InterPro" id="IPR046524">
    <property type="entry name" value="DUF6701"/>
</dbReference>
<proteinExistence type="predicted"/>
<dbReference type="RefSeq" id="WP_045153165.1">
    <property type="nucleotide sequence ID" value="NZ_JZSW01000010.1"/>
</dbReference>
<feature type="chain" id="PRO_5045265137" evidence="1">
    <location>
        <begin position="24"/>
        <end position="1323"/>
    </location>
</feature>
<feature type="signal peptide" evidence="1">
    <location>
        <begin position="1"/>
        <end position="23"/>
    </location>
</feature>
<evidence type="ECO:0000313" key="3">
    <source>
        <dbReference type="EMBL" id="PSX10163.1"/>
    </source>
</evidence>
<evidence type="ECO:0000259" key="2">
    <source>
        <dbReference type="Pfam" id="PF20419"/>
    </source>
</evidence>
<keyword evidence="4" id="KW-1185">Reference proteome</keyword>
<organism evidence="3 4">
    <name type="scientific">Photobacterium angustum</name>
    <dbReference type="NCBI Taxonomy" id="661"/>
    <lineage>
        <taxon>Bacteria</taxon>
        <taxon>Pseudomonadati</taxon>
        <taxon>Pseudomonadota</taxon>
        <taxon>Gammaproteobacteria</taxon>
        <taxon>Vibrionales</taxon>
        <taxon>Vibrionaceae</taxon>
        <taxon>Photobacterium</taxon>
    </lineage>
</organism>
<sequence length="1323" mass="147029">MRLCLKLINVLFFSLFFAWQAHSAQYEFGTFDTSTCSSFILPESADAYEEQSGCVVRLKNTYETKPLVFLMPTIPSDNPDDDAPQTLALLNVTKKSFSVAQIVAPLSTLYSLSRNQMPVISYLVIEEGITTFEDGHQVLAGSVNTKRYSADGKRSSPAYERVDLSFYPSLLSGSPIVLSEVQTKNNERWLTTATKNISSMGFDLGLELTRVYKKDKDKIILKEKEKIGYLVSIPNIGETNGYDYEFSSGDIASNIGRFQPLRYTCDTLINLRQTYTTPPNFIAGKLQRQGGHGGWVRQCKKSLTQVSFVVDEDMPSWTIINQRPHIKEKVGFFAFAKKEVSPPSSNEYCELFPNVAQSHNKNSSLLYISSNAHIERDLAERYELGFKSFTDYSPYPKDKTCRNNNTFAIDTWQCVLNEALIIDPLNNLPSIIGGENKTYDASTIHFIPPGEYGNIILEPNARIKLSSGTYKIKKLELRNSAKVVIDDNDLVVIYVEDIDSQGKINVFEKNGRYELGKPESLFIFGVKADSDVTADGFNENKVSLIFRTFSEVSAYIYSKGNVKFSNNNADETALLGAVTARNLRLDSNTKLVGGGACLTPKKDKYQLKIEPSTAFSLTCDYLPVTFSVKNEDGTLANTYSGSVSVSTNITTAGKASWFPINSETPYKDVSEVADVNIKNGVGQLRLKSHDYIGNIAVKGQLNNSPSTNTVNGSYTFVPFKFGFEPSPVKVIAGKPTALKIKALACENDEATVATGYSGNKLLSISSAFLQPSTKGNGDLELKARSSYWQNQQEMFSFLNGVAEFSLRYPDAGIVDLKLADPKCSVSNGCDILPSDTLPKNFADWTQLEGSVEVHARPWTFAVCPDKQSDGTSLSGDGFVAAGDPFKVIVKPLVWQGGSEAEPIQATDELCLAKTTQNFFKLDAPIADVELSIPNTASVTPVDGKSGVLRGTVRKSYTDELEFSDLSWSEVGSVRLQADAKALYLAMTINQGYRNIGRFYPKYLELQPNRIIYPNGHDQFAYLSQPFNVQVMIKAKNALGNQVNNYNNFDWAYQADVALTAYEVPSLTSLNHRFSYHNGTDSAKKTFKGDWNREVPQTWLLARKAISGHNPTTEADGPWFKNNSRFGGYILENQDPISIRNSTSVKNDVVDIHTVAQFEETPNLRYGRMVLDDVISPYHQPVRLPLKVEYWDGSEFQTNTDDSGSTYNSNYYCKLALYPVDGSNTSILTTNITGKVSVGESDEIEAHPQLSTAANYKKQQTRFWLRIATNTPANIGCSQTNKEYQPWLTYNWRELGDEDPSAIVTFGVYRGSDRIVYRGEKGLN</sequence>
<comment type="caution">
    <text evidence="3">The sequence shown here is derived from an EMBL/GenBank/DDBJ whole genome shotgun (WGS) entry which is preliminary data.</text>
</comment>
<keyword evidence="1" id="KW-0732">Signal</keyword>
<dbReference type="Pfam" id="PF20419">
    <property type="entry name" value="DUF6701"/>
    <property type="match status" value="1"/>
</dbReference>
<dbReference type="Proteomes" id="UP000240989">
    <property type="component" value="Unassembled WGS sequence"/>
</dbReference>
<accession>A0ABX5H427</accession>
<dbReference type="EMBL" id="PYOU01000008">
    <property type="protein sequence ID" value="PSX10163.1"/>
    <property type="molecule type" value="Genomic_DNA"/>
</dbReference>
<evidence type="ECO:0000256" key="1">
    <source>
        <dbReference type="SAM" id="SignalP"/>
    </source>
</evidence>